<evidence type="ECO:0000313" key="1">
    <source>
        <dbReference type="EMBL" id="KAH7856925.1"/>
    </source>
</evidence>
<gene>
    <name evidence="1" type="ORF">Vadar_006979</name>
</gene>
<evidence type="ECO:0000313" key="2">
    <source>
        <dbReference type="Proteomes" id="UP000828048"/>
    </source>
</evidence>
<proteinExistence type="predicted"/>
<dbReference type="EMBL" id="CM037153">
    <property type="protein sequence ID" value="KAH7856925.1"/>
    <property type="molecule type" value="Genomic_DNA"/>
</dbReference>
<organism evidence="1 2">
    <name type="scientific">Vaccinium darrowii</name>
    <dbReference type="NCBI Taxonomy" id="229202"/>
    <lineage>
        <taxon>Eukaryota</taxon>
        <taxon>Viridiplantae</taxon>
        <taxon>Streptophyta</taxon>
        <taxon>Embryophyta</taxon>
        <taxon>Tracheophyta</taxon>
        <taxon>Spermatophyta</taxon>
        <taxon>Magnoliopsida</taxon>
        <taxon>eudicotyledons</taxon>
        <taxon>Gunneridae</taxon>
        <taxon>Pentapetalae</taxon>
        <taxon>asterids</taxon>
        <taxon>Ericales</taxon>
        <taxon>Ericaceae</taxon>
        <taxon>Vaccinioideae</taxon>
        <taxon>Vaccinieae</taxon>
        <taxon>Vaccinium</taxon>
    </lineage>
</organism>
<protein>
    <submittedName>
        <fullName evidence="1">Uncharacterized protein</fullName>
    </submittedName>
</protein>
<comment type="caution">
    <text evidence="1">The sequence shown here is derived from an EMBL/GenBank/DDBJ whole genome shotgun (WGS) entry which is preliminary data.</text>
</comment>
<dbReference type="Proteomes" id="UP000828048">
    <property type="component" value="Chromosome 3"/>
</dbReference>
<sequence>MVSLPQITTAVNRLIHLLDTCTSTSHIHQIQAQIIRQSLLEDTNLAYSFITACQSVGLLDSAHLLYTQFKKPHFFICNTLLKCFAHSQSHHKAISIYTHMNRNSMFPNDYTFTFVLKALSDLRDVKQGQCVHTEIVKRGLGNDIYVQNSLLNLYAASGRSMELCRKVFDEMPHRDVVSWTVMITGYREAGRFDDALNVFERMQYAGVCPNQVTMVNVLSMCSSLGAVDIGIRIHGFIKRSGLKLDVILGTSLIDMYGKCGRIEDGLCVFQAMEEKNVFTWNALIKGLALAKSGEEAVWWFSQMEQEGIKPDEVTLIGVLCACSHSGLLQVGEPIFCLLVDGKYGFTPGVKHYGCMVDMYARSGHLEEALKIINEMPFEPTKPVWGAFLTGCRAHGDLEMSEFAAWKIIELQPENSGCYVILADIYTLMGRSIDAKKIRQLMEERGLKKSAEFQPQYSIHELLA</sequence>
<keyword evidence="2" id="KW-1185">Reference proteome</keyword>
<name>A0ACB7YTK9_9ERIC</name>
<reference evidence="1 2" key="1">
    <citation type="journal article" date="2021" name="Hortic Res">
        <title>High-quality reference genome and annotation aids understanding of berry development for evergreen blueberry (Vaccinium darrowii).</title>
        <authorList>
            <person name="Yu J."/>
            <person name="Hulse-Kemp A.M."/>
            <person name="Babiker E."/>
            <person name="Staton M."/>
        </authorList>
    </citation>
    <scope>NUCLEOTIDE SEQUENCE [LARGE SCALE GENOMIC DNA]</scope>
    <source>
        <strain evidence="2">cv. NJ 8807/NJ 8810</strain>
        <tissue evidence="1">Young leaf</tissue>
    </source>
</reference>
<accession>A0ACB7YTK9</accession>